<sequence length="73" mass="8353">QVRFFQVSLSKWGEETVIDHVSALGNGFCWLGQQANYACILITRPNNQEIRMILKNEHVVVTICWHPASFIPP</sequence>
<evidence type="ECO:0000313" key="2">
    <source>
        <dbReference type="Proteomes" id="UP000752696"/>
    </source>
</evidence>
<dbReference type="AlphaFoldDB" id="A0A6V7GX59"/>
<gene>
    <name evidence="1" type="ORF">MHI_LOCUS200755</name>
</gene>
<comment type="caution">
    <text evidence="1">The sequence shown here is derived from an EMBL/GenBank/DDBJ whole genome shotgun (WGS) entry which is preliminary data.</text>
</comment>
<reference evidence="1" key="1">
    <citation type="submission" date="2020-07" db="EMBL/GenBank/DDBJ databases">
        <authorList>
            <person name="Nazaruddin N."/>
        </authorList>
    </citation>
    <scope>NUCLEOTIDE SEQUENCE</scope>
</reference>
<feature type="non-terminal residue" evidence="1">
    <location>
        <position position="1"/>
    </location>
</feature>
<name>A0A6V7GX59_9HYME</name>
<keyword evidence="2" id="KW-1185">Reference proteome</keyword>
<organism evidence="1 2">
    <name type="scientific">Heterotrigona itama</name>
    <dbReference type="NCBI Taxonomy" id="395501"/>
    <lineage>
        <taxon>Eukaryota</taxon>
        <taxon>Metazoa</taxon>
        <taxon>Ecdysozoa</taxon>
        <taxon>Arthropoda</taxon>
        <taxon>Hexapoda</taxon>
        <taxon>Insecta</taxon>
        <taxon>Pterygota</taxon>
        <taxon>Neoptera</taxon>
        <taxon>Endopterygota</taxon>
        <taxon>Hymenoptera</taxon>
        <taxon>Apocrita</taxon>
        <taxon>Aculeata</taxon>
        <taxon>Apoidea</taxon>
        <taxon>Anthophila</taxon>
        <taxon>Apidae</taxon>
        <taxon>Heterotrigona</taxon>
    </lineage>
</organism>
<proteinExistence type="predicted"/>
<accession>A0A6V7GX59</accession>
<dbReference type="Proteomes" id="UP000752696">
    <property type="component" value="Unassembled WGS sequence"/>
</dbReference>
<evidence type="ECO:0000313" key="1">
    <source>
        <dbReference type="EMBL" id="CAD1470711.1"/>
    </source>
</evidence>
<protein>
    <submittedName>
        <fullName evidence="1">Uncharacterized protein</fullName>
    </submittedName>
</protein>
<dbReference type="EMBL" id="CAJDYZ010003925">
    <property type="protein sequence ID" value="CAD1470711.1"/>
    <property type="molecule type" value="Genomic_DNA"/>
</dbReference>